<dbReference type="HAMAP" id="MF_01043">
    <property type="entry name" value="PlsY"/>
    <property type="match status" value="1"/>
</dbReference>
<dbReference type="PANTHER" id="PTHR30309:SF0">
    <property type="entry name" value="GLYCEROL-3-PHOSPHATE ACYLTRANSFERASE-RELATED"/>
    <property type="match status" value="1"/>
</dbReference>
<keyword evidence="11" id="KW-0012">Acyltransferase</keyword>
<evidence type="ECO:0000256" key="8">
    <source>
        <dbReference type="ARBA" id="ARBA00023209"/>
    </source>
</evidence>
<feature type="transmembrane region" description="Helical" evidence="10">
    <location>
        <begin position="6"/>
        <end position="26"/>
    </location>
</feature>
<sequence length="198" mass="21456">MIILTTFIFSISAYFLGALNGAILLCKFKGWPDPRLHGSKNPGATNILRIHHAQAASLVLLFDLLKGTFPVYLAYFVGIPPIGIGLIGIATCLGHIFPPYFDFKGGKAVATGLGTLLPLGMDMTGLVVITWLLTVAISGYASLAAIITALAAPVFVHYIKPEFTLPVLMLSCLIILRHISNIRRLLTGKEKKIVNWKQ</sequence>
<proteinExistence type="inferred from homology"/>
<comment type="function">
    <text evidence="10">Catalyzes the transfer of an acyl group from acyl-phosphate (acyl-PO(4)) to glycerol-3-phosphate (G3P) to form lysophosphatidic acid (LPA). This enzyme utilizes acyl-phosphate as fatty acyl donor, but not acyl-CoA or acyl-ACP.</text>
</comment>
<evidence type="ECO:0000256" key="1">
    <source>
        <dbReference type="ARBA" id="ARBA00022475"/>
    </source>
</evidence>
<comment type="subcellular location">
    <subcellularLocation>
        <location evidence="10">Cell membrane</location>
        <topology evidence="10">Multi-pass membrane protein</topology>
    </subcellularLocation>
</comment>
<comment type="pathway">
    <text evidence="10">Lipid metabolism; phospholipid metabolism.</text>
</comment>
<protein>
    <recommendedName>
        <fullName evidence="10">Glycerol-3-phosphate acyltransferase</fullName>
    </recommendedName>
    <alternativeName>
        <fullName evidence="10">Acyl-PO4 G3P acyltransferase</fullName>
    </alternativeName>
    <alternativeName>
        <fullName evidence="10">Acyl-phosphate--glycerol-3-phosphate acyltransferase</fullName>
    </alternativeName>
    <alternativeName>
        <fullName evidence="10">G3P acyltransferase</fullName>
        <shortName evidence="10">GPAT</shortName>
        <ecNumber evidence="10">2.3.1.275</ecNumber>
    </alternativeName>
    <alternativeName>
        <fullName evidence="10">Lysophosphatidic acid synthase</fullName>
        <shortName evidence="10">LPA synthase</shortName>
    </alternativeName>
</protein>
<keyword evidence="7 10" id="KW-0472">Membrane</keyword>
<keyword evidence="8 10" id="KW-0594">Phospholipid biosynthesis</keyword>
<organism evidence="11 12">
    <name type="scientific">Psychromonas arctica</name>
    <dbReference type="NCBI Taxonomy" id="168275"/>
    <lineage>
        <taxon>Bacteria</taxon>
        <taxon>Pseudomonadati</taxon>
        <taxon>Pseudomonadota</taxon>
        <taxon>Gammaproteobacteria</taxon>
        <taxon>Alteromonadales</taxon>
        <taxon>Psychromonadaceae</taxon>
        <taxon>Psychromonas</taxon>
    </lineage>
</organism>
<evidence type="ECO:0000256" key="6">
    <source>
        <dbReference type="ARBA" id="ARBA00023098"/>
    </source>
</evidence>
<dbReference type="NCBIfam" id="TIGR00023">
    <property type="entry name" value="glycerol-3-phosphate 1-O-acyltransferase PlsY"/>
    <property type="match status" value="1"/>
</dbReference>
<evidence type="ECO:0000256" key="7">
    <source>
        <dbReference type="ARBA" id="ARBA00023136"/>
    </source>
</evidence>
<evidence type="ECO:0000256" key="10">
    <source>
        <dbReference type="HAMAP-Rule" id="MF_01043"/>
    </source>
</evidence>
<keyword evidence="5 10" id="KW-1133">Transmembrane helix</keyword>
<feature type="transmembrane region" description="Helical" evidence="10">
    <location>
        <begin position="109"/>
        <end position="133"/>
    </location>
</feature>
<dbReference type="RefSeq" id="WP_341626399.1">
    <property type="nucleotide sequence ID" value="NZ_JBAKBA010000001.1"/>
</dbReference>
<feature type="transmembrane region" description="Helical" evidence="10">
    <location>
        <begin position="72"/>
        <end position="97"/>
    </location>
</feature>
<keyword evidence="12" id="KW-1185">Reference proteome</keyword>
<dbReference type="GO" id="GO:0004366">
    <property type="term" value="F:glycerol-3-phosphate O-acyltransferase activity"/>
    <property type="evidence" value="ECO:0007669"/>
    <property type="project" value="UniProtKB-EC"/>
</dbReference>
<gene>
    <name evidence="10 11" type="primary">plsY</name>
    <name evidence="11" type="ORF">V6255_00600</name>
</gene>
<evidence type="ECO:0000313" key="12">
    <source>
        <dbReference type="Proteomes" id="UP001366060"/>
    </source>
</evidence>
<evidence type="ECO:0000256" key="5">
    <source>
        <dbReference type="ARBA" id="ARBA00022989"/>
    </source>
</evidence>
<reference evidence="11 12" key="1">
    <citation type="submission" date="2024-02" db="EMBL/GenBank/DDBJ databases">
        <title>Bacteria isolated from the canopy kelp, Nereocystis luetkeana.</title>
        <authorList>
            <person name="Pfister C.A."/>
            <person name="Younker I.T."/>
            <person name="Light S.H."/>
        </authorList>
    </citation>
    <scope>NUCLEOTIDE SEQUENCE [LARGE SCALE GENOMIC DNA]</scope>
    <source>
        <strain evidence="11 12">TI.2.07</strain>
    </source>
</reference>
<evidence type="ECO:0000256" key="3">
    <source>
        <dbReference type="ARBA" id="ARBA00022679"/>
    </source>
</evidence>
<keyword evidence="1 10" id="KW-1003">Cell membrane</keyword>
<keyword evidence="9 10" id="KW-1208">Phospholipid metabolism</keyword>
<evidence type="ECO:0000256" key="9">
    <source>
        <dbReference type="ARBA" id="ARBA00023264"/>
    </source>
</evidence>
<dbReference type="InterPro" id="IPR003811">
    <property type="entry name" value="G3P_acylTferase_PlsY"/>
</dbReference>
<keyword evidence="4 10" id="KW-0812">Transmembrane</keyword>
<name>A0ABU9H787_9GAMM</name>
<keyword evidence="2 10" id="KW-0444">Lipid biosynthesis</keyword>
<dbReference type="PANTHER" id="PTHR30309">
    <property type="entry name" value="INNER MEMBRANE PROTEIN YGIH"/>
    <property type="match status" value="1"/>
</dbReference>
<dbReference type="Pfam" id="PF02660">
    <property type="entry name" value="G3P_acyltransf"/>
    <property type="match status" value="1"/>
</dbReference>
<evidence type="ECO:0000256" key="4">
    <source>
        <dbReference type="ARBA" id="ARBA00022692"/>
    </source>
</evidence>
<dbReference type="EMBL" id="JBAKBA010000001">
    <property type="protein sequence ID" value="MEL0657623.1"/>
    <property type="molecule type" value="Genomic_DNA"/>
</dbReference>
<accession>A0ABU9H787</accession>
<comment type="similarity">
    <text evidence="10">Belongs to the PlsY family.</text>
</comment>
<dbReference type="EC" id="2.3.1.275" evidence="10"/>
<comment type="caution">
    <text evidence="11">The sequence shown here is derived from an EMBL/GenBank/DDBJ whole genome shotgun (WGS) entry which is preliminary data.</text>
</comment>
<feature type="transmembrane region" description="Helical" evidence="10">
    <location>
        <begin position="165"/>
        <end position="182"/>
    </location>
</feature>
<dbReference type="SMART" id="SM01207">
    <property type="entry name" value="G3P_acyltransf"/>
    <property type="match status" value="1"/>
</dbReference>
<keyword evidence="3 10" id="KW-0808">Transferase</keyword>
<comment type="catalytic activity">
    <reaction evidence="10">
        <text>an acyl phosphate + sn-glycerol 3-phosphate = a 1-acyl-sn-glycero-3-phosphate + phosphate</text>
        <dbReference type="Rhea" id="RHEA:34075"/>
        <dbReference type="ChEBI" id="CHEBI:43474"/>
        <dbReference type="ChEBI" id="CHEBI:57597"/>
        <dbReference type="ChEBI" id="CHEBI:57970"/>
        <dbReference type="ChEBI" id="CHEBI:59918"/>
        <dbReference type="EC" id="2.3.1.275"/>
    </reaction>
</comment>
<comment type="subunit">
    <text evidence="10">Probably interacts with PlsX.</text>
</comment>
<evidence type="ECO:0000256" key="2">
    <source>
        <dbReference type="ARBA" id="ARBA00022516"/>
    </source>
</evidence>
<feature type="transmembrane region" description="Helical" evidence="10">
    <location>
        <begin position="140"/>
        <end position="159"/>
    </location>
</feature>
<keyword evidence="6 10" id="KW-0443">Lipid metabolism</keyword>
<dbReference type="Proteomes" id="UP001366060">
    <property type="component" value="Unassembled WGS sequence"/>
</dbReference>
<evidence type="ECO:0000313" key="11">
    <source>
        <dbReference type="EMBL" id="MEL0657623.1"/>
    </source>
</evidence>